<dbReference type="SUPFAM" id="SSF56176">
    <property type="entry name" value="FAD-binding/transporter-associated domain-like"/>
    <property type="match status" value="1"/>
</dbReference>
<dbReference type="InterPro" id="IPR015345">
    <property type="entry name" value="Cytokinin_DH_FAD/cytokin-bd"/>
</dbReference>
<evidence type="ECO:0000313" key="9">
    <source>
        <dbReference type="EMBL" id="KAJ6846418.1"/>
    </source>
</evidence>
<dbReference type="Pfam" id="PF09265">
    <property type="entry name" value="Cytokin-bind"/>
    <property type="match status" value="1"/>
</dbReference>
<keyword evidence="6" id="KW-0560">Oxidoreductase</keyword>
<keyword evidence="10" id="KW-1185">Reference proteome</keyword>
<evidence type="ECO:0000256" key="7">
    <source>
        <dbReference type="SAM" id="SignalP"/>
    </source>
</evidence>
<dbReference type="InterPro" id="IPR006094">
    <property type="entry name" value="Oxid_FAD_bind_N"/>
</dbReference>
<reference evidence="9" key="2">
    <citation type="submission" date="2023-04" db="EMBL/GenBank/DDBJ databases">
        <authorList>
            <person name="Bruccoleri R.E."/>
            <person name="Oakeley E.J."/>
            <person name="Faust A.-M."/>
            <person name="Dessus-Babus S."/>
            <person name="Altorfer M."/>
            <person name="Burckhardt D."/>
            <person name="Oertli M."/>
            <person name="Naumann U."/>
            <person name="Petersen F."/>
            <person name="Wong J."/>
        </authorList>
    </citation>
    <scope>NUCLEOTIDE SEQUENCE</scope>
    <source>
        <strain evidence="9">GSM-AAB239-AS_SAM_17_03QT</strain>
        <tissue evidence="9">Leaf</tissue>
    </source>
</reference>
<dbReference type="Gene3D" id="3.30.465.10">
    <property type="match status" value="1"/>
</dbReference>
<comment type="caution">
    <text evidence="9">The sequence shown here is derived from an EMBL/GenBank/DDBJ whole genome shotgun (WGS) entry which is preliminary data.</text>
</comment>
<evidence type="ECO:0000256" key="5">
    <source>
        <dbReference type="ARBA" id="ARBA00022827"/>
    </source>
</evidence>
<evidence type="ECO:0000256" key="4">
    <source>
        <dbReference type="ARBA" id="ARBA00022630"/>
    </source>
</evidence>
<accession>A0AAX6I008</accession>
<keyword evidence="5" id="KW-0274">FAD</keyword>
<feature type="signal peptide" evidence="7">
    <location>
        <begin position="1"/>
        <end position="22"/>
    </location>
</feature>
<dbReference type="InterPro" id="IPR050432">
    <property type="entry name" value="FAD-linked_Oxidoreductases_BP"/>
</dbReference>
<dbReference type="InterPro" id="IPR016166">
    <property type="entry name" value="FAD-bd_PCMH"/>
</dbReference>
<dbReference type="InterPro" id="IPR016164">
    <property type="entry name" value="FAD-linked_Oxase-like_C"/>
</dbReference>
<feature type="chain" id="PRO_5043410796" description="cytokinin dehydrogenase" evidence="7">
    <location>
        <begin position="23"/>
        <end position="523"/>
    </location>
</feature>
<dbReference type="Proteomes" id="UP001140949">
    <property type="component" value="Unassembled WGS sequence"/>
</dbReference>
<dbReference type="InterPro" id="IPR016170">
    <property type="entry name" value="Cytok_DH_C_sf"/>
</dbReference>
<evidence type="ECO:0000256" key="2">
    <source>
        <dbReference type="ARBA" id="ARBA00005466"/>
    </source>
</evidence>
<dbReference type="InterPro" id="IPR016167">
    <property type="entry name" value="FAD-bd_PCMH_sub1"/>
</dbReference>
<gene>
    <name evidence="9" type="ORF">M6B38_280745</name>
</gene>
<dbReference type="Gene3D" id="3.40.462.10">
    <property type="entry name" value="FAD-linked oxidases, C-terminal domain"/>
    <property type="match status" value="1"/>
</dbReference>
<dbReference type="PANTHER" id="PTHR13878:SF59">
    <property type="entry name" value="CYTOKININ DEHYDROGENASE 8"/>
    <property type="match status" value="1"/>
</dbReference>
<reference evidence="9" key="1">
    <citation type="journal article" date="2023" name="GigaByte">
        <title>Genome assembly of the bearded iris, Iris pallida Lam.</title>
        <authorList>
            <person name="Bruccoleri R.E."/>
            <person name="Oakeley E.J."/>
            <person name="Faust A.M.E."/>
            <person name="Altorfer M."/>
            <person name="Dessus-Babus S."/>
            <person name="Burckhardt D."/>
            <person name="Oertli M."/>
            <person name="Naumann U."/>
            <person name="Petersen F."/>
            <person name="Wong J."/>
        </authorList>
    </citation>
    <scope>NUCLEOTIDE SEQUENCE</scope>
    <source>
        <strain evidence="9">GSM-AAB239-AS_SAM_17_03QT</strain>
    </source>
</reference>
<dbReference type="GO" id="GO:0019139">
    <property type="term" value="F:cytokinin dehydrogenase activity"/>
    <property type="evidence" value="ECO:0007669"/>
    <property type="project" value="UniProtKB-EC"/>
</dbReference>
<dbReference type="AlphaFoldDB" id="A0AAX6I008"/>
<protein>
    <recommendedName>
        <fullName evidence="3">cytokinin dehydrogenase</fullName>
        <ecNumber evidence="3">1.5.99.12</ecNumber>
    </recommendedName>
</protein>
<keyword evidence="7" id="KW-0732">Signal</keyword>
<evidence type="ECO:0000256" key="3">
    <source>
        <dbReference type="ARBA" id="ARBA00011928"/>
    </source>
</evidence>
<dbReference type="EC" id="1.5.99.12" evidence="3"/>
<evidence type="ECO:0000259" key="8">
    <source>
        <dbReference type="PROSITE" id="PS51387"/>
    </source>
</evidence>
<dbReference type="PANTHER" id="PTHR13878">
    <property type="entry name" value="GULONOLACTONE OXIDASE"/>
    <property type="match status" value="1"/>
</dbReference>
<evidence type="ECO:0000313" key="10">
    <source>
        <dbReference type="Proteomes" id="UP001140949"/>
    </source>
</evidence>
<comment type="cofactor">
    <cofactor evidence="1">
        <name>FAD</name>
        <dbReference type="ChEBI" id="CHEBI:57692"/>
    </cofactor>
</comment>
<proteinExistence type="inferred from homology"/>
<name>A0AAX6I008_IRIPA</name>
<dbReference type="PROSITE" id="PS51387">
    <property type="entry name" value="FAD_PCMH"/>
    <property type="match status" value="1"/>
</dbReference>
<dbReference type="GO" id="GO:0071949">
    <property type="term" value="F:FAD binding"/>
    <property type="evidence" value="ECO:0007669"/>
    <property type="project" value="InterPro"/>
</dbReference>
<dbReference type="InterPro" id="IPR016169">
    <property type="entry name" value="FAD-bd_PCMH_sub2"/>
</dbReference>
<feature type="domain" description="FAD-binding PCMH-type" evidence="8">
    <location>
        <begin position="50"/>
        <end position="232"/>
    </location>
</feature>
<dbReference type="GO" id="GO:0009690">
    <property type="term" value="P:cytokinin metabolic process"/>
    <property type="evidence" value="ECO:0007669"/>
    <property type="project" value="InterPro"/>
</dbReference>
<comment type="similarity">
    <text evidence="2">Belongs to the oxygen-dependent FAD-linked oxidoreductase family.</text>
</comment>
<dbReference type="SUPFAM" id="SSF55103">
    <property type="entry name" value="FAD-linked oxidases, C-terminal domain"/>
    <property type="match status" value="1"/>
</dbReference>
<dbReference type="InterPro" id="IPR036318">
    <property type="entry name" value="FAD-bd_PCMH-like_sf"/>
</dbReference>
<dbReference type="EMBL" id="JANAVB010005598">
    <property type="protein sequence ID" value="KAJ6846418.1"/>
    <property type="molecule type" value="Genomic_DNA"/>
</dbReference>
<sequence>MELAQRLVLLALLLAVSSPCKFIQSPMDFGPLNVVPPTTTKASSDFGRLSFGTPCAVLKPNSAEDISLLLARLSSSAAAAAFGGRVTVAARGAGHSIHGQAQAPDGIVVEMGSLPPSIEVRRGPLLSYADVGGGAMWSEVLEETLKLGLAPRSWTDYLHLTVGGTLSNAGIGGQAFKHGPQISNVLQLDVVTGKGELVTCSPAETPELFYAVLGGLGQFGIITRARIALQEAPHKVRWARAFYDDFRTFTGDQELLISMPEMVDYVEGFVVLSEHSLHGSSNAFPAHVGFIAELRKDRSRIYYCIEFAVHDYQRRETNVEQVMEKISRKMRYMGSHMYSVEVSYFDFLNRVTMEEATLRSRGLWEVPHPWLNFFVPKSGINEFKDLLWDYVSPEDFMGPVLIYPLLRDKWNTNTSAVFPETGVSDRVVYVVGILRSTNPNTCSLQCVRDLLRHNRELAEAAGEPRIGAKQYLGRHPSPGHWQDHFGSKWGRFASHKARFDPLSILGPGQGIFPRSADPTMSSV</sequence>
<evidence type="ECO:0000256" key="1">
    <source>
        <dbReference type="ARBA" id="ARBA00001974"/>
    </source>
</evidence>
<dbReference type="Gene3D" id="3.30.43.10">
    <property type="entry name" value="Uridine Diphospho-n-acetylenolpyruvylglucosamine Reductase, domain 2"/>
    <property type="match status" value="1"/>
</dbReference>
<evidence type="ECO:0000256" key="6">
    <source>
        <dbReference type="ARBA" id="ARBA00023002"/>
    </source>
</evidence>
<organism evidence="9 10">
    <name type="scientific">Iris pallida</name>
    <name type="common">Sweet iris</name>
    <dbReference type="NCBI Taxonomy" id="29817"/>
    <lineage>
        <taxon>Eukaryota</taxon>
        <taxon>Viridiplantae</taxon>
        <taxon>Streptophyta</taxon>
        <taxon>Embryophyta</taxon>
        <taxon>Tracheophyta</taxon>
        <taxon>Spermatophyta</taxon>
        <taxon>Magnoliopsida</taxon>
        <taxon>Liliopsida</taxon>
        <taxon>Asparagales</taxon>
        <taxon>Iridaceae</taxon>
        <taxon>Iridoideae</taxon>
        <taxon>Irideae</taxon>
        <taxon>Iris</taxon>
    </lineage>
</organism>
<dbReference type="Pfam" id="PF01565">
    <property type="entry name" value="FAD_binding_4"/>
    <property type="match status" value="1"/>
</dbReference>
<keyword evidence="4" id="KW-0285">Flavoprotein</keyword>